<dbReference type="InterPro" id="IPR002110">
    <property type="entry name" value="Ankyrin_rpt"/>
</dbReference>
<dbReference type="InterPro" id="IPR002048">
    <property type="entry name" value="EF_hand_dom"/>
</dbReference>
<evidence type="ECO:0000313" key="6">
    <source>
        <dbReference type="EMBL" id="KAA0158355.1"/>
    </source>
</evidence>
<feature type="coiled-coil region" evidence="3">
    <location>
        <begin position="795"/>
        <end position="842"/>
    </location>
</feature>
<evidence type="ECO:0000256" key="2">
    <source>
        <dbReference type="PROSITE-ProRule" id="PRU00023"/>
    </source>
</evidence>
<feature type="region of interest" description="Disordered" evidence="4">
    <location>
        <begin position="1081"/>
        <end position="1111"/>
    </location>
</feature>
<dbReference type="PROSITE" id="PS50088">
    <property type="entry name" value="ANK_REPEAT"/>
    <property type="match status" value="2"/>
</dbReference>
<dbReference type="PROSITE" id="PS00018">
    <property type="entry name" value="EF_HAND_1"/>
    <property type="match status" value="1"/>
</dbReference>
<feature type="region of interest" description="Disordered" evidence="4">
    <location>
        <begin position="32"/>
        <end position="67"/>
    </location>
</feature>
<dbReference type="GO" id="GO:0000062">
    <property type="term" value="F:fatty-acyl-CoA binding"/>
    <property type="evidence" value="ECO:0007669"/>
    <property type="project" value="TreeGrafter"/>
</dbReference>
<evidence type="ECO:0000256" key="1">
    <source>
        <dbReference type="ARBA" id="ARBA00023121"/>
    </source>
</evidence>
<feature type="compositionally biased region" description="Acidic residues" evidence="4">
    <location>
        <begin position="1152"/>
        <end position="1161"/>
    </location>
</feature>
<feature type="region of interest" description="Disordered" evidence="4">
    <location>
        <begin position="1569"/>
        <end position="1601"/>
    </location>
</feature>
<dbReference type="Pfam" id="PF12796">
    <property type="entry name" value="Ank_2"/>
    <property type="match status" value="1"/>
</dbReference>
<proteinExistence type="predicted"/>
<dbReference type="SUPFAM" id="SSF48403">
    <property type="entry name" value="Ankyrin repeat"/>
    <property type="match status" value="1"/>
</dbReference>
<feature type="compositionally biased region" description="Low complexity" evidence="4">
    <location>
        <begin position="301"/>
        <end position="313"/>
    </location>
</feature>
<feature type="compositionally biased region" description="Basic and acidic residues" evidence="4">
    <location>
        <begin position="1096"/>
        <end position="1107"/>
    </location>
</feature>
<feature type="repeat" description="ANK" evidence="2">
    <location>
        <begin position="1830"/>
        <end position="1862"/>
    </location>
</feature>
<feature type="compositionally biased region" description="Gly residues" evidence="4">
    <location>
        <begin position="1494"/>
        <end position="1509"/>
    </location>
</feature>
<reference evidence="6 7" key="1">
    <citation type="submission" date="2019-07" db="EMBL/GenBank/DDBJ databases">
        <title>Genomes of Cafeteria roenbergensis.</title>
        <authorList>
            <person name="Fischer M.G."/>
            <person name="Hackl T."/>
            <person name="Roman M."/>
        </authorList>
    </citation>
    <scope>NUCLEOTIDE SEQUENCE [LARGE SCALE GENOMIC DNA]</scope>
    <source>
        <strain evidence="6 7">Cflag</strain>
    </source>
</reference>
<dbReference type="PROSITE" id="PS50297">
    <property type="entry name" value="ANK_REP_REGION"/>
    <property type="match status" value="2"/>
</dbReference>
<dbReference type="PANTHER" id="PTHR24119">
    <property type="entry name" value="ACYL-COA-BINDING DOMAIN-CONTAINING PROTEIN 6"/>
    <property type="match status" value="1"/>
</dbReference>
<dbReference type="InterPro" id="IPR036770">
    <property type="entry name" value="Ankyrin_rpt-contain_sf"/>
</dbReference>
<gene>
    <name evidence="6" type="ORF">FNF31_05425</name>
</gene>
<dbReference type="Proteomes" id="UP000325113">
    <property type="component" value="Unassembled WGS sequence"/>
</dbReference>
<feature type="region of interest" description="Disordered" evidence="4">
    <location>
        <begin position="665"/>
        <end position="685"/>
    </location>
</feature>
<dbReference type="Gene3D" id="1.25.40.20">
    <property type="entry name" value="Ankyrin repeat-containing domain"/>
    <property type="match status" value="1"/>
</dbReference>
<feature type="compositionally biased region" description="Acidic residues" evidence="4">
    <location>
        <begin position="353"/>
        <end position="362"/>
    </location>
</feature>
<dbReference type="SMART" id="SM00248">
    <property type="entry name" value="ANK"/>
    <property type="match status" value="2"/>
</dbReference>
<feature type="compositionally biased region" description="Basic residues" evidence="4">
    <location>
        <begin position="1469"/>
        <end position="1485"/>
    </location>
</feature>
<feature type="region of interest" description="Disordered" evidence="4">
    <location>
        <begin position="328"/>
        <end position="362"/>
    </location>
</feature>
<keyword evidence="3" id="KW-0175">Coiled coil</keyword>
<dbReference type="GO" id="GO:0005509">
    <property type="term" value="F:calcium ion binding"/>
    <property type="evidence" value="ECO:0007669"/>
    <property type="project" value="InterPro"/>
</dbReference>
<protein>
    <recommendedName>
        <fullName evidence="5">EF-hand domain-containing protein</fullName>
    </recommendedName>
</protein>
<feature type="region of interest" description="Disordered" evidence="4">
    <location>
        <begin position="1134"/>
        <end position="1183"/>
    </location>
</feature>
<comment type="caution">
    <text evidence="6">The sequence shown here is derived from an EMBL/GenBank/DDBJ whole genome shotgun (WGS) entry which is preliminary data.</text>
</comment>
<keyword evidence="1" id="KW-0446">Lipid-binding</keyword>
<feature type="compositionally biased region" description="Basic and acidic residues" evidence="4">
    <location>
        <begin position="40"/>
        <end position="54"/>
    </location>
</feature>
<dbReference type="PANTHER" id="PTHR24119:SF0">
    <property type="entry name" value="ACYL-COA-BINDING DOMAIN-CONTAINING PROTEIN 6"/>
    <property type="match status" value="1"/>
</dbReference>
<sequence length="1912" mass="197002">MDAASSAARGPADKATAAFASSIGSLTQSAAAASLSAPWRRPDHALSRRRDASRWADPARSTELETGLSGAAGAVSAAVSQTGHREDWSSAALHARFRDESVRFEAWVQSRAAAEEAARVEEDTGVVMPVAVSDPHPVWSWSQSLVARENASARKLARARALRKVYSLDVRAVWLAGDLPIEAPLPWRAEPYGGDGGGRGRGAAGRASAEEVVARRALAGRRDDAALRAGHHQIQSVSLRRAMQEAVVTPVADAADVQRSERIASVRVVREVPIDRAALRQAQTPLDPATASAGAGRTDPESAAEPAEGPPVAFFDEGRRVASPEVGEADGVAEPPLASPGRPALSAGHPAEAEEGEAEEDDGAANATMLGRGRAAAVTIEAEVDSDRPDTAPRMLRARVPIDVFAEVVRREAEAALPALEDAAAEAAEAHQAVMTAIAAARDRRAVAAGDRPEMAVDPATPARNPLEAVASGAASAGAEALARAMGVRGAVALPAPHLRALSAALDPPLVAVLTGAAARGLLACVPGAAVVGRLDPVVALLSRDRARSRAGHLMAVLAGAVDTGETAVAGLAEDLDGEGAASGSGGVAPRMEVPTGEAAYLRRSAAVVLAAPGLLPALLSANDWCLPPTITLLGDAADDDVDAPPDAILPGFRRSSAPERLRFGADRRPTAQPPPATQAEADARPQLEAVPETATAALGFRLWERVAAARPAGDFAPSAFGVSRGSAVPNAASLWPRRFTWHSSAAIRTGLSHGWKDFLYILENRTVSSGPNEATTFTTRMDFERCARVDSASLRAIRELERRNEEQRAELRRRADEAARMERAAERKARKARARAELARQWREKHIRDAARLRGSAPTLGLSEADWHAMRSGHGAEVTARHLGWERWIQSAPREGGAGPDEAARQAVLEGRGADVAGLGEDVVAVWYHHPESGASGWDPPDGWPEEDALAAEGASLEDAVRAAAAEQLVVAAVDLPEAMDAARREEEDAVLPADVTVASLMGARAEAGFSGSSASAGARGDEALAPAAPAAQSAWLLPTPAVLSSAEAAAACEEVVVRSLLFALRAWLAEAASRGCVDPGRAFKPPIANPAGGRESDPGDEDGSHAQRALDAAERVVAAGQARLDPVRRLARRGGAGRGGQPSAAAGGEQGDDGYDDGDIAGMDCGIEPGSGGEGRAGGAWRAGAPSDRFDMASVFLFLDRDGDGAVSARDWAVLLTGEGGGAGAGAQAARALPAADRVAGEVVRAALWPHFRAALGRLTPPALRPLLATRVPSLVDEDAVAAMTGGDGGSAPVAVSQTVKARLERGEDPDGVTSGRSAAALLASLMTPAVRMRAFRAVKRQRAFFPREEDADKRPQLLRHDELVRWVAGAAEGSDWFGVSTTSGLHAPVATWGALGAREAVAQAAAEWVPAIDPASGEAYYSSSLTGASVWEKGAPQLQAEAALRRAVVAALDTEARSQEAQYRSGLRRARDHAERLRRRRGGPSDRAGGAREGAGAGADGAGSGAGTADSQGASLGAVTAESVARALAGDDALVRALAQRLGLPVPAPAPQQAGVGAGVGAGAGAGAGALADRAVPGRRRWGAGEGRGAADGGDAESPRFQALRTADGGGGGVRDLEGAFADSLPGAVEWDEEEEEGAEGGGQDARRWGGEAALRGGSASLGGRAGPAGGLLVDQAGGGAGLEWRQLKPPREARRLRARAKESHVLGAGRSEGVNKGNVSRVVGLVAPRDVTVAPTVIDPPFIIPVLVTDITAAAGEAGLTVTIDPRTGARVVKQAAEADEEGAEARAQEKALADAFSAVRAGRLEALRDILVTGMVNINDDRDDAGNSLFHLAAQNGNKRLCKELLRKGADINSKNSKGNTALHYCFAYGFPELGEYLVSKGADDTIANGEGVAPREGLTTDAVGAI</sequence>
<keyword evidence="2" id="KW-0040">ANK repeat</keyword>
<feature type="domain" description="EF-hand" evidence="5">
    <location>
        <begin position="1189"/>
        <end position="1224"/>
    </location>
</feature>
<feature type="repeat" description="ANK" evidence="2">
    <location>
        <begin position="1863"/>
        <end position="1895"/>
    </location>
</feature>
<feature type="region of interest" description="Disordered" evidence="4">
    <location>
        <begin position="1463"/>
        <end position="1515"/>
    </location>
</feature>
<evidence type="ECO:0000313" key="7">
    <source>
        <dbReference type="Proteomes" id="UP000325113"/>
    </source>
</evidence>
<feature type="region of interest" description="Disordered" evidence="4">
    <location>
        <begin position="279"/>
        <end position="314"/>
    </location>
</feature>
<organism evidence="6 7">
    <name type="scientific">Cafeteria roenbergensis</name>
    <name type="common">Marine flagellate</name>
    <dbReference type="NCBI Taxonomy" id="33653"/>
    <lineage>
        <taxon>Eukaryota</taxon>
        <taxon>Sar</taxon>
        <taxon>Stramenopiles</taxon>
        <taxon>Bigyra</taxon>
        <taxon>Opalozoa</taxon>
        <taxon>Bicosoecida</taxon>
        <taxon>Cafeteriaceae</taxon>
        <taxon>Cafeteria</taxon>
    </lineage>
</organism>
<evidence type="ECO:0000256" key="3">
    <source>
        <dbReference type="SAM" id="Coils"/>
    </source>
</evidence>
<name>A0A5A8CZJ4_CAFRO</name>
<feature type="compositionally biased region" description="Gly residues" evidence="4">
    <location>
        <begin position="1171"/>
        <end position="1180"/>
    </location>
</feature>
<evidence type="ECO:0000259" key="5">
    <source>
        <dbReference type="PROSITE" id="PS50222"/>
    </source>
</evidence>
<accession>A0A5A8CZJ4</accession>
<dbReference type="EMBL" id="VLTM01000068">
    <property type="protein sequence ID" value="KAA0158355.1"/>
    <property type="molecule type" value="Genomic_DNA"/>
</dbReference>
<dbReference type="InterPro" id="IPR018247">
    <property type="entry name" value="EF_Hand_1_Ca_BS"/>
</dbReference>
<evidence type="ECO:0000256" key="4">
    <source>
        <dbReference type="SAM" id="MobiDB-lite"/>
    </source>
</evidence>
<dbReference type="PROSITE" id="PS50222">
    <property type="entry name" value="EF_HAND_2"/>
    <property type="match status" value="1"/>
</dbReference>